<dbReference type="EMBL" id="KU998235">
    <property type="protein sequence ID" value="ANA85444.1"/>
    <property type="molecule type" value="Genomic_DNA"/>
</dbReference>
<name>A0A160DF68_9CAUD</name>
<reference evidence="1 2" key="1">
    <citation type="submission" date="2016-03" db="EMBL/GenBank/DDBJ databases">
        <authorList>
            <person name="Montgomery M.T."/>
            <person name="Guerrero C.A."/>
            <person name="Mavrich T.N."/>
            <person name="Pope W.H."/>
            <person name="Garlena R.A."/>
            <person name="Russell D.A."/>
            <person name="Jacobs-Sera D."/>
            <person name="Hendrix R.W."/>
            <person name="Hatfull G.F."/>
        </authorList>
    </citation>
    <scope>NUCLEOTIDE SEQUENCE [LARGE SCALE GENOMIC DNA]</scope>
</reference>
<sequence>MFGFGRNRRGRRAEEEALRRAARERQAAEAHRRIANRGTTFRDAELALDFARAKERRARLDRQQACRRAGRDLAVLNASLADDGSEI</sequence>
<dbReference type="KEGG" id="vg:28800821"/>
<dbReference type="RefSeq" id="YP_009275616.1">
    <property type="nucleotide sequence ID" value="NC_030930.1"/>
</dbReference>
<protein>
    <submittedName>
        <fullName evidence="1">Uncharacterized protein</fullName>
    </submittedName>
</protein>
<gene>
    <name evidence="1" type="primary">49</name>
    <name evidence="1" type="ORF">BOWSER_49</name>
</gene>
<keyword evidence="2" id="KW-1185">Reference proteome</keyword>
<evidence type="ECO:0000313" key="2">
    <source>
        <dbReference type="Proteomes" id="UP000203985"/>
    </source>
</evidence>
<organism evidence="1 2">
    <name type="scientific">Gordonia phage Bowser</name>
    <dbReference type="NCBI Taxonomy" id="1838063"/>
    <lineage>
        <taxon>Viruses</taxon>
        <taxon>Duplodnaviria</taxon>
        <taxon>Heunggongvirae</taxon>
        <taxon>Uroviricota</taxon>
        <taxon>Caudoviricetes</taxon>
        <taxon>Bowservirus</taxon>
        <taxon>Bowservirus bowser</taxon>
    </lineage>
</organism>
<dbReference type="GeneID" id="28800821"/>
<evidence type="ECO:0000313" key="1">
    <source>
        <dbReference type="EMBL" id="ANA85444.1"/>
    </source>
</evidence>
<accession>A0A160DF68</accession>
<proteinExistence type="predicted"/>
<dbReference type="Proteomes" id="UP000203985">
    <property type="component" value="Segment"/>
</dbReference>